<dbReference type="GO" id="GO:0016559">
    <property type="term" value="P:peroxisome fission"/>
    <property type="evidence" value="ECO:0007669"/>
    <property type="project" value="TreeGrafter"/>
</dbReference>
<feature type="domain" description="Dynamin GTPase" evidence="3">
    <location>
        <begin position="28"/>
        <end position="262"/>
    </location>
</feature>
<dbReference type="InterPro" id="IPR001401">
    <property type="entry name" value="Dynamin_GTPase"/>
</dbReference>
<proteinExistence type="predicted"/>
<dbReference type="PANTHER" id="PTHR11566:SF21">
    <property type="entry name" value="DYNAMIN RELATED PROTEIN 1, ISOFORM A"/>
    <property type="match status" value="1"/>
</dbReference>
<dbReference type="SMART" id="SM00053">
    <property type="entry name" value="DYNc"/>
    <property type="match status" value="1"/>
</dbReference>
<dbReference type="GO" id="GO:0005739">
    <property type="term" value="C:mitochondrion"/>
    <property type="evidence" value="ECO:0007669"/>
    <property type="project" value="TreeGrafter"/>
</dbReference>
<evidence type="ECO:0000259" key="3">
    <source>
        <dbReference type="SMART" id="SM00053"/>
    </source>
</evidence>
<dbReference type="Proteomes" id="UP001281614">
    <property type="component" value="Unassembled WGS sequence"/>
</dbReference>
<protein>
    <submittedName>
        <fullName evidence="4">Dynamin family protein</fullName>
    </submittedName>
</protein>
<dbReference type="SUPFAM" id="SSF52540">
    <property type="entry name" value="P-loop containing nucleoside triphosphate hydrolases"/>
    <property type="match status" value="1"/>
</dbReference>
<feature type="region of interest" description="Disordered" evidence="2">
    <location>
        <begin position="102"/>
        <end position="129"/>
    </location>
</feature>
<comment type="caution">
    <text evidence="4">The sequence shown here is derived from an EMBL/GenBank/DDBJ whole genome shotgun (WGS) entry which is preliminary data.</text>
</comment>
<dbReference type="InterPro" id="IPR022812">
    <property type="entry name" value="Dynamin"/>
</dbReference>
<dbReference type="Gene3D" id="3.40.50.300">
    <property type="entry name" value="P-loop containing nucleotide triphosphate hydrolases"/>
    <property type="match status" value="1"/>
</dbReference>
<organism evidence="4 5">
    <name type="scientific">Colletotrichum kahawae</name>
    <name type="common">Coffee berry disease fungus</name>
    <dbReference type="NCBI Taxonomy" id="34407"/>
    <lineage>
        <taxon>Eukaryota</taxon>
        <taxon>Fungi</taxon>
        <taxon>Dikarya</taxon>
        <taxon>Ascomycota</taxon>
        <taxon>Pezizomycotina</taxon>
        <taxon>Sordariomycetes</taxon>
        <taxon>Hypocreomycetidae</taxon>
        <taxon>Glomerellales</taxon>
        <taxon>Glomerellaceae</taxon>
        <taxon>Colletotrichum</taxon>
        <taxon>Colletotrichum gloeosporioides species complex</taxon>
    </lineage>
</organism>
<name>A0AAD9YSG6_COLKA</name>
<feature type="coiled-coil region" evidence="1">
    <location>
        <begin position="557"/>
        <end position="584"/>
    </location>
</feature>
<dbReference type="PANTHER" id="PTHR11566">
    <property type="entry name" value="DYNAMIN"/>
    <property type="match status" value="1"/>
</dbReference>
<dbReference type="GO" id="GO:0006897">
    <property type="term" value="P:endocytosis"/>
    <property type="evidence" value="ECO:0007669"/>
    <property type="project" value="TreeGrafter"/>
</dbReference>
<evidence type="ECO:0000256" key="2">
    <source>
        <dbReference type="SAM" id="MobiDB-lite"/>
    </source>
</evidence>
<evidence type="ECO:0000256" key="1">
    <source>
        <dbReference type="SAM" id="Coils"/>
    </source>
</evidence>
<dbReference type="GO" id="GO:0005874">
    <property type="term" value="C:microtubule"/>
    <property type="evidence" value="ECO:0007669"/>
    <property type="project" value="TreeGrafter"/>
</dbReference>
<dbReference type="InterPro" id="IPR027417">
    <property type="entry name" value="P-loop_NTPase"/>
</dbReference>
<keyword evidence="5" id="KW-1185">Reference proteome</keyword>
<dbReference type="AlphaFoldDB" id="A0AAD9YSG6"/>
<keyword evidence="1" id="KW-0175">Coiled coil</keyword>
<dbReference type="GO" id="GO:0048312">
    <property type="term" value="P:intracellular distribution of mitochondria"/>
    <property type="evidence" value="ECO:0007669"/>
    <property type="project" value="TreeGrafter"/>
</dbReference>
<evidence type="ECO:0000313" key="5">
    <source>
        <dbReference type="Proteomes" id="UP001281614"/>
    </source>
</evidence>
<dbReference type="GO" id="GO:0016020">
    <property type="term" value="C:membrane"/>
    <property type="evidence" value="ECO:0007669"/>
    <property type="project" value="TreeGrafter"/>
</dbReference>
<dbReference type="InterPro" id="IPR045063">
    <property type="entry name" value="Dynamin_N"/>
</dbReference>
<sequence>MSGSGGSAGNDYPRQPGSFLNTQDGSEHYQIIKAMNAIRDLRIKGFDPPQLVVCGAQSAGKSSVLSAITRIAFPSKDGICTRYVIKVTLAYGEKASLTAKIVPGPSPKKRRDKLKSFKWPEDPSDASRMNPSACIEAANEAIFPNDEGRAKSITDDVLSIQITGRDQRALELVDLPGLIGNSEDEDTVERVEKLVLEYVKSNNSTILAVIDGKNDLQTGKIITWCKKHAVERTLCIVTKPDLASDSQCLKIVDAAKHEHEEHHYNMFDWHILKNLDSAAGSGTSDRSRDKEEEDFFHEKPWDKLPREKLGIAHLRTELRRRYFTAAKQGLPKFEEDIKKRLMDKKFDILTSRMSDDALTKTFKAVTDRLKTAAHDHAKGTYAYSTNMLGNDGAHNLRSRIRECDRRFRNTIVEKGHTWNSYAHMQPLDKYHELSCGRLPDTRSGKMSSIAEPEPANREKERNKISDMLSMTGGTELEGFYSPDRISKVIWELSTKWLEIAESHVEDVFDCCKQYFEVISKIEFPRTEASIRRDEEWDGFSKSMSDIVAKRYVEEYVIPKLEKAKKAAEKELWLLEEDRQDWQKNLDIRFLVDQKMHRQNAPFPSAIDAMRSQQNGTRVNGIGNHEMNPSVLSEQRKMSRPEHYRDYKAEDYLHAAQSHYVVEERHFLRKIHKLIPDDLNLDAIKMLAKEEEASVRDMDRLAKEKKKLEDAGMGWGLNL</sequence>
<gene>
    <name evidence="4" type="ORF">CKAH01_03422</name>
</gene>
<reference evidence="4" key="1">
    <citation type="submission" date="2023-02" db="EMBL/GenBank/DDBJ databases">
        <title>Colletotrichum kahawae CIFC_Que2 genome sequencing and assembly.</title>
        <authorList>
            <person name="Baroncelli R."/>
        </authorList>
    </citation>
    <scope>NUCLEOTIDE SEQUENCE</scope>
    <source>
        <strain evidence="4">CIFC_Que2</strain>
    </source>
</reference>
<dbReference type="PRINTS" id="PR00195">
    <property type="entry name" value="DYNAMIN"/>
</dbReference>
<dbReference type="GO" id="GO:0003924">
    <property type="term" value="F:GTPase activity"/>
    <property type="evidence" value="ECO:0007669"/>
    <property type="project" value="InterPro"/>
</dbReference>
<dbReference type="GO" id="GO:0000266">
    <property type="term" value="P:mitochondrial fission"/>
    <property type="evidence" value="ECO:0007669"/>
    <property type="project" value="TreeGrafter"/>
</dbReference>
<accession>A0AAD9YSG6</accession>
<dbReference type="GO" id="GO:0005525">
    <property type="term" value="F:GTP binding"/>
    <property type="evidence" value="ECO:0007669"/>
    <property type="project" value="InterPro"/>
</dbReference>
<feature type="region of interest" description="Disordered" evidence="2">
    <location>
        <begin position="1"/>
        <end position="20"/>
    </location>
</feature>
<dbReference type="GO" id="GO:0008017">
    <property type="term" value="F:microtubule binding"/>
    <property type="evidence" value="ECO:0007669"/>
    <property type="project" value="TreeGrafter"/>
</dbReference>
<evidence type="ECO:0000313" key="4">
    <source>
        <dbReference type="EMBL" id="KAK2775536.1"/>
    </source>
</evidence>
<dbReference type="EMBL" id="VYYT01000035">
    <property type="protein sequence ID" value="KAK2775536.1"/>
    <property type="molecule type" value="Genomic_DNA"/>
</dbReference>
<dbReference type="Pfam" id="PF00350">
    <property type="entry name" value="Dynamin_N"/>
    <property type="match status" value="1"/>
</dbReference>